<keyword evidence="6 7" id="KW-0472">Membrane</keyword>
<evidence type="ECO:0000256" key="2">
    <source>
        <dbReference type="ARBA" id="ARBA00022475"/>
    </source>
</evidence>
<proteinExistence type="predicted"/>
<evidence type="ECO:0000256" key="7">
    <source>
        <dbReference type="SAM" id="Phobius"/>
    </source>
</evidence>
<dbReference type="SMART" id="SM00014">
    <property type="entry name" value="acidPPc"/>
    <property type="match status" value="1"/>
</dbReference>
<evidence type="ECO:0000256" key="3">
    <source>
        <dbReference type="ARBA" id="ARBA00022692"/>
    </source>
</evidence>
<dbReference type="EMBL" id="JAPQFJ010000004">
    <property type="protein sequence ID" value="MCY6957995.1"/>
    <property type="molecule type" value="Genomic_DNA"/>
</dbReference>
<dbReference type="SUPFAM" id="SSF48317">
    <property type="entry name" value="Acid phosphatase/Vanadium-dependent haloperoxidase"/>
    <property type="match status" value="1"/>
</dbReference>
<gene>
    <name evidence="9" type="ORF">OW729_05170</name>
</gene>
<keyword evidence="4" id="KW-0378">Hydrolase</keyword>
<dbReference type="InterPro" id="IPR036938">
    <property type="entry name" value="PAP2/HPO_sf"/>
</dbReference>
<feature type="transmembrane region" description="Helical" evidence="7">
    <location>
        <begin position="131"/>
        <end position="150"/>
    </location>
</feature>
<evidence type="ECO:0000259" key="8">
    <source>
        <dbReference type="SMART" id="SM00014"/>
    </source>
</evidence>
<evidence type="ECO:0000256" key="1">
    <source>
        <dbReference type="ARBA" id="ARBA00004651"/>
    </source>
</evidence>
<protein>
    <submittedName>
        <fullName evidence="9">Phosphatase PAP2 family protein</fullName>
    </submittedName>
</protein>
<name>A0ABT4D6S0_9CLOT</name>
<feature type="domain" description="Phosphatidic acid phosphatase type 2/haloperoxidase" evidence="8">
    <location>
        <begin position="62"/>
        <end position="171"/>
    </location>
</feature>
<evidence type="ECO:0000256" key="5">
    <source>
        <dbReference type="ARBA" id="ARBA00022989"/>
    </source>
</evidence>
<comment type="caution">
    <text evidence="9">The sequence shown here is derived from an EMBL/GenBank/DDBJ whole genome shotgun (WGS) entry which is preliminary data.</text>
</comment>
<evidence type="ECO:0000313" key="9">
    <source>
        <dbReference type="EMBL" id="MCY6957995.1"/>
    </source>
</evidence>
<keyword evidence="5 7" id="KW-1133">Transmembrane helix</keyword>
<evidence type="ECO:0000313" key="10">
    <source>
        <dbReference type="Proteomes" id="UP001144612"/>
    </source>
</evidence>
<reference evidence="9" key="1">
    <citation type="submission" date="2022-12" db="EMBL/GenBank/DDBJ databases">
        <title>Clostridium sp. nov., isolated from industrial wastewater.</title>
        <authorList>
            <person name="Jiayan W."/>
        </authorList>
    </citation>
    <scope>NUCLEOTIDE SEQUENCE</scope>
    <source>
        <strain evidence="9">ZC22-4</strain>
    </source>
</reference>
<dbReference type="PANTHER" id="PTHR14969:SF62">
    <property type="entry name" value="DECAPRENYLPHOSPHORYL-5-PHOSPHORIBOSE PHOSPHATASE RV3807C-RELATED"/>
    <property type="match status" value="1"/>
</dbReference>
<evidence type="ECO:0000256" key="4">
    <source>
        <dbReference type="ARBA" id="ARBA00022801"/>
    </source>
</evidence>
<keyword evidence="2" id="KW-1003">Cell membrane</keyword>
<dbReference type="Proteomes" id="UP001144612">
    <property type="component" value="Unassembled WGS sequence"/>
</dbReference>
<feature type="transmembrane region" description="Helical" evidence="7">
    <location>
        <begin position="27"/>
        <end position="53"/>
    </location>
</feature>
<keyword evidence="3 7" id="KW-0812">Transmembrane</keyword>
<comment type="subcellular location">
    <subcellularLocation>
        <location evidence="1">Cell membrane</location>
        <topology evidence="1">Multi-pass membrane protein</topology>
    </subcellularLocation>
</comment>
<dbReference type="Gene3D" id="1.20.144.10">
    <property type="entry name" value="Phosphatidic acid phosphatase type 2/haloperoxidase"/>
    <property type="match status" value="1"/>
</dbReference>
<feature type="transmembrane region" description="Helical" evidence="7">
    <location>
        <begin position="156"/>
        <end position="173"/>
    </location>
</feature>
<organism evidence="9 10">
    <name type="scientific">Clostridium brassicae</name>
    <dbReference type="NCBI Taxonomy" id="2999072"/>
    <lineage>
        <taxon>Bacteria</taxon>
        <taxon>Bacillati</taxon>
        <taxon>Bacillota</taxon>
        <taxon>Clostridia</taxon>
        <taxon>Eubacteriales</taxon>
        <taxon>Clostridiaceae</taxon>
        <taxon>Clostridium</taxon>
    </lineage>
</organism>
<dbReference type="RefSeq" id="WP_268060408.1">
    <property type="nucleotide sequence ID" value="NZ_JAPQFJ010000004.1"/>
</dbReference>
<sequence>MNTFLERIEKKDIAILKSINNSLSCKILDFIMTPITYLGSLVFSILFCIFAIIYPNRTIHNLGINTCITLAFSSAMVQVIKTSVSRIRPFLKVTNLNIKKIGIDKHSFPSGHTTAAFSIAITTSLFYHNHAIIYIGLAFIVGISRIYLGVHYPTDVLAGMFLGSFCSFLVYIFI</sequence>
<keyword evidence="10" id="KW-1185">Reference proteome</keyword>
<dbReference type="PANTHER" id="PTHR14969">
    <property type="entry name" value="SPHINGOSINE-1-PHOSPHATE PHOSPHOHYDROLASE"/>
    <property type="match status" value="1"/>
</dbReference>
<dbReference type="Pfam" id="PF01569">
    <property type="entry name" value="PAP2"/>
    <property type="match status" value="1"/>
</dbReference>
<feature type="transmembrane region" description="Helical" evidence="7">
    <location>
        <begin position="59"/>
        <end position="80"/>
    </location>
</feature>
<accession>A0ABT4D6S0</accession>
<evidence type="ECO:0000256" key="6">
    <source>
        <dbReference type="ARBA" id="ARBA00023136"/>
    </source>
</evidence>
<dbReference type="InterPro" id="IPR000326">
    <property type="entry name" value="PAP2/HPO"/>
</dbReference>